<dbReference type="SUPFAM" id="SSF81606">
    <property type="entry name" value="PP2C-like"/>
    <property type="match status" value="1"/>
</dbReference>
<comment type="caution">
    <text evidence="4">The sequence shown here is derived from an EMBL/GenBank/DDBJ whole genome shotgun (WGS) entry which is preliminary data.</text>
</comment>
<proteinExistence type="predicted"/>
<keyword evidence="1" id="KW-0378">Hydrolase</keyword>
<evidence type="ECO:0000313" key="5">
    <source>
        <dbReference type="Proteomes" id="UP001250932"/>
    </source>
</evidence>
<dbReference type="InterPro" id="IPR052016">
    <property type="entry name" value="Bact_Sigma-Reg"/>
</dbReference>
<feature type="domain" description="Response regulatory" evidence="3">
    <location>
        <begin position="26"/>
        <end position="142"/>
    </location>
</feature>
<evidence type="ECO:0000256" key="1">
    <source>
        <dbReference type="ARBA" id="ARBA00022801"/>
    </source>
</evidence>
<dbReference type="Gene3D" id="3.40.50.2300">
    <property type="match status" value="1"/>
</dbReference>
<dbReference type="InterPro" id="IPR001789">
    <property type="entry name" value="Sig_transdc_resp-reg_receiver"/>
</dbReference>
<dbReference type="SMART" id="SM00448">
    <property type="entry name" value="REC"/>
    <property type="match status" value="1"/>
</dbReference>
<evidence type="ECO:0000259" key="3">
    <source>
        <dbReference type="PROSITE" id="PS50110"/>
    </source>
</evidence>
<dbReference type="InterPro" id="IPR001932">
    <property type="entry name" value="PPM-type_phosphatase-like_dom"/>
</dbReference>
<gene>
    <name evidence="4" type="ORF">PPG34_06010</name>
</gene>
<keyword evidence="5" id="KW-1185">Reference proteome</keyword>
<dbReference type="SUPFAM" id="SSF52172">
    <property type="entry name" value="CheY-like"/>
    <property type="match status" value="1"/>
</dbReference>
<dbReference type="InterPro" id="IPR036457">
    <property type="entry name" value="PPM-type-like_dom_sf"/>
</dbReference>
<dbReference type="Pfam" id="PF00072">
    <property type="entry name" value="Response_reg"/>
    <property type="match status" value="1"/>
</dbReference>
<organism evidence="4 5">
    <name type="scientific">Candidatus Nitronereus thalassa</name>
    <dbReference type="NCBI Taxonomy" id="3020898"/>
    <lineage>
        <taxon>Bacteria</taxon>
        <taxon>Pseudomonadati</taxon>
        <taxon>Nitrospirota</taxon>
        <taxon>Nitrospiria</taxon>
        <taxon>Nitrospirales</taxon>
        <taxon>Nitrospiraceae</taxon>
        <taxon>Candidatus Nitronereus</taxon>
    </lineage>
</organism>
<dbReference type="EMBL" id="JAQOUE010000001">
    <property type="protein sequence ID" value="MDT7041899.1"/>
    <property type="molecule type" value="Genomic_DNA"/>
</dbReference>
<dbReference type="Pfam" id="PF07228">
    <property type="entry name" value="SpoIIE"/>
    <property type="match status" value="1"/>
</dbReference>
<dbReference type="PANTHER" id="PTHR43156:SF2">
    <property type="entry name" value="STAGE II SPORULATION PROTEIN E"/>
    <property type="match status" value="1"/>
</dbReference>
<reference evidence="4 5" key="1">
    <citation type="journal article" date="2023" name="ISME J.">
        <title>Cultivation and genomic characterization of novel and ubiquitous marine nitrite-oxidizing bacteria from the Nitrospirales.</title>
        <authorList>
            <person name="Mueller A.J."/>
            <person name="Daebeler A."/>
            <person name="Herbold C.W."/>
            <person name="Kirkegaard R.H."/>
            <person name="Daims H."/>
        </authorList>
    </citation>
    <scope>NUCLEOTIDE SEQUENCE [LARGE SCALE GENOMIC DNA]</scope>
    <source>
        <strain evidence="4 5">EB</strain>
    </source>
</reference>
<feature type="modified residue" description="4-aspartylphosphate" evidence="2">
    <location>
        <position position="75"/>
    </location>
</feature>
<dbReference type="RefSeq" id="WP_313832245.1">
    <property type="nucleotide sequence ID" value="NZ_JAQOUE010000001.1"/>
</dbReference>
<sequence length="408" mass="45399">MTERINLMTEEPGFEKAISGSSSPSTILLVDDEKLARMVTRRRLERLGHKIIEAEDGKQAMAILEEHGADLIISDWMMPEMDGPTLCEAVKAHEKLRSTPIILMTALDQPAQIAEGLQRGADDFLTKSASDQEVTARVNAGLRTQRLIDNLERSYEVIAQKQSEMDAELKSAANFVTSLFPKAGEIVPGIRLDWEFIPSLGLGGDLFQVTRWSDEYLGLAILDMSGHGIGPALRAVSLALKFRADHMAQSHPTYDPGEIIASLNKENPLTDEGEYFTIWVGALHLPTRRLRYATAGHPAVVLTRNDQPLQPIGAKTWPIGFGIEEVYQSEEVSLQSGDRLYLFSDGIYEVFSPAEELWDRTGFENACQAVHTTPLKQGLQWIVQQAKDWQHQDTFFDDVALVGLEILS</sequence>
<dbReference type="PROSITE" id="PS50110">
    <property type="entry name" value="RESPONSE_REGULATORY"/>
    <property type="match status" value="1"/>
</dbReference>
<dbReference type="InterPro" id="IPR011006">
    <property type="entry name" value="CheY-like_superfamily"/>
</dbReference>
<evidence type="ECO:0000256" key="2">
    <source>
        <dbReference type="PROSITE-ProRule" id="PRU00169"/>
    </source>
</evidence>
<name>A0ABU3K658_9BACT</name>
<dbReference type="Proteomes" id="UP001250932">
    <property type="component" value="Unassembled WGS sequence"/>
</dbReference>
<accession>A0ABU3K658</accession>
<protein>
    <submittedName>
        <fullName evidence="4">SpoIIE family protein phosphatase</fullName>
    </submittedName>
</protein>
<keyword evidence="2" id="KW-0597">Phosphoprotein</keyword>
<dbReference type="PANTHER" id="PTHR43156">
    <property type="entry name" value="STAGE II SPORULATION PROTEIN E-RELATED"/>
    <property type="match status" value="1"/>
</dbReference>
<evidence type="ECO:0000313" key="4">
    <source>
        <dbReference type="EMBL" id="MDT7041899.1"/>
    </source>
</evidence>
<dbReference type="SMART" id="SM00331">
    <property type="entry name" value="PP2C_SIG"/>
    <property type="match status" value="1"/>
</dbReference>
<dbReference type="Gene3D" id="3.60.40.10">
    <property type="entry name" value="PPM-type phosphatase domain"/>
    <property type="match status" value="1"/>
</dbReference>